<gene>
    <name evidence="2" type="ORF">CIHG_09845</name>
</gene>
<evidence type="ECO:0000256" key="1">
    <source>
        <dbReference type="SAM" id="MobiDB-lite"/>
    </source>
</evidence>
<accession>A0A0J8S4F3</accession>
<evidence type="ECO:0000313" key="2">
    <source>
        <dbReference type="EMBL" id="KMU92037.1"/>
    </source>
</evidence>
<dbReference type="VEuPathDB" id="FungiDB:CIHG_09845"/>
<proteinExistence type="predicted"/>
<protein>
    <submittedName>
        <fullName evidence="2">Uncharacterized protein</fullName>
    </submittedName>
</protein>
<dbReference type="EMBL" id="DS017051">
    <property type="protein sequence ID" value="KMU92037.1"/>
    <property type="molecule type" value="Genomic_DNA"/>
</dbReference>
<sequence>MTARQQPCQVTSSDDDTTDMSFCMETRSHSRSKTELTDQDVDSSLVQSRYNSINLNLLQDHYKNPSDDMDEDLSDVASDYGIKAWRQSQME</sequence>
<feature type="compositionally biased region" description="Polar residues" evidence="1">
    <location>
        <begin position="1"/>
        <end position="10"/>
    </location>
</feature>
<evidence type="ECO:0000313" key="3">
    <source>
        <dbReference type="Proteomes" id="UP000054563"/>
    </source>
</evidence>
<dbReference type="Proteomes" id="UP000054563">
    <property type="component" value="Unassembled WGS sequence"/>
</dbReference>
<dbReference type="AlphaFoldDB" id="A0A0J8S4F3"/>
<reference evidence="3" key="1">
    <citation type="journal article" date="2010" name="Genome Res.">
        <title>Population genomic sequencing of Coccidioides fungi reveals recent hybridization and transposon control.</title>
        <authorList>
            <person name="Neafsey D.E."/>
            <person name="Barker B.M."/>
            <person name="Sharpton T.J."/>
            <person name="Stajich J.E."/>
            <person name="Park D.J."/>
            <person name="Whiston E."/>
            <person name="Hung C.-Y."/>
            <person name="McMahan C."/>
            <person name="White J."/>
            <person name="Sykes S."/>
            <person name="Heiman D."/>
            <person name="Young S."/>
            <person name="Zeng Q."/>
            <person name="Abouelleil A."/>
            <person name="Aftuck L."/>
            <person name="Bessette D."/>
            <person name="Brown A."/>
            <person name="FitzGerald M."/>
            <person name="Lui A."/>
            <person name="Macdonald J.P."/>
            <person name="Priest M."/>
            <person name="Orbach M.J."/>
            <person name="Galgiani J.N."/>
            <person name="Kirkland T.N."/>
            <person name="Cole G.T."/>
            <person name="Birren B.W."/>
            <person name="Henn M.R."/>
            <person name="Taylor J.W."/>
            <person name="Rounsley S.D."/>
        </authorList>
    </citation>
    <scope>NUCLEOTIDE SEQUENCE [LARGE SCALE GENOMIC DNA]</scope>
    <source>
        <strain evidence="3">H538.4</strain>
    </source>
</reference>
<name>A0A0J8S4F3_COCIT</name>
<organism evidence="2 3">
    <name type="scientific">Coccidioides immitis H538.4</name>
    <dbReference type="NCBI Taxonomy" id="396776"/>
    <lineage>
        <taxon>Eukaryota</taxon>
        <taxon>Fungi</taxon>
        <taxon>Dikarya</taxon>
        <taxon>Ascomycota</taxon>
        <taxon>Pezizomycotina</taxon>
        <taxon>Eurotiomycetes</taxon>
        <taxon>Eurotiomycetidae</taxon>
        <taxon>Onygenales</taxon>
        <taxon>Onygenaceae</taxon>
        <taxon>Coccidioides</taxon>
    </lineage>
</organism>
<feature type="region of interest" description="Disordered" evidence="1">
    <location>
        <begin position="1"/>
        <end position="20"/>
    </location>
</feature>